<dbReference type="InterPro" id="IPR005153">
    <property type="entry name" value="MbtH-like_dom"/>
</dbReference>
<dbReference type="SMART" id="SM00923">
    <property type="entry name" value="MbtH"/>
    <property type="match status" value="1"/>
</dbReference>
<dbReference type="GO" id="GO:0005829">
    <property type="term" value="C:cytosol"/>
    <property type="evidence" value="ECO:0007669"/>
    <property type="project" value="TreeGrafter"/>
</dbReference>
<dbReference type="AlphaFoldDB" id="A0A5J6JBG5"/>
<sequence>MFKVVVNHEEQHSIWPRDREVPPGWSEVGVAGSKDECLAYIRTAWPDITPLSVRRALSGS</sequence>
<dbReference type="SUPFAM" id="SSF160582">
    <property type="entry name" value="MbtH-like"/>
    <property type="match status" value="1"/>
</dbReference>
<evidence type="ECO:0000259" key="1">
    <source>
        <dbReference type="SMART" id="SM00923"/>
    </source>
</evidence>
<proteinExistence type="predicted"/>
<dbReference type="PANTHER" id="PTHR38444:SF1">
    <property type="entry name" value="ENTEROBACTIN BIOSYNTHESIS PROTEIN YBDZ"/>
    <property type="match status" value="1"/>
</dbReference>
<dbReference type="InterPro" id="IPR037407">
    <property type="entry name" value="MLP_fam"/>
</dbReference>
<dbReference type="GO" id="GO:0019290">
    <property type="term" value="P:siderophore biosynthetic process"/>
    <property type="evidence" value="ECO:0007669"/>
    <property type="project" value="TreeGrafter"/>
</dbReference>
<dbReference type="InterPro" id="IPR038020">
    <property type="entry name" value="MbtH-like_sf"/>
</dbReference>
<dbReference type="PANTHER" id="PTHR38444">
    <property type="entry name" value="ENTEROBACTIN BIOSYNTHESIS PROTEIN YBDZ"/>
    <property type="match status" value="1"/>
</dbReference>
<dbReference type="Proteomes" id="UP000325563">
    <property type="component" value="Chromosome"/>
</dbReference>
<dbReference type="EMBL" id="CP023692">
    <property type="protein sequence ID" value="QEV48577.1"/>
    <property type="molecule type" value="Genomic_DNA"/>
</dbReference>
<organism evidence="2 3">
    <name type="scientific">Streptomyces vinaceus</name>
    <dbReference type="NCBI Taxonomy" id="1960"/>
    <lineage>
        <taxon>Bacteria</taxon>
        <taxon>Bacillati</taxon>
        <taxon>Actinomycetota</taxon>
        <taxon>Actinomycetes</taxon>
        <taxon>Kitasatosporales</taxon>
        <taxon>Streptomycetaceae</taxon>
        <taxon>Streptomyces</taxon>
    </lineage>
</organism>
<accession>A0A5J6JBG5</accession>
<evidence type="ECO:0000313" key="2">
    <source>
        <dbReference type="EMBL" id="QEV48577.1"/>
    </source>
</evidence>
<dbReference type="Gene3D" id="3.90.820.10">
    <property type="entry name" value="Structural Genomics, Unknown Function 30-nov-00 1gh9 Mol_id"/>
    <property type="match status" value="1"/>
</dbReference>
<gene>
    <name evidence="2" type="ORF">CP980_28975</name>
</gene>
<protein>
    <submittedName>
        <fullName evidence="2">MbtH family protein</fullName>
    </submittedName>
</protein>
<reference evidence="2 3" key="1">
    <citation type="submission" date="2017-09" db="EMBL/GenBank/DDBJ databases">
        <authorList>
            <person name="Lee N."/>
            <person name="Cho B.-K."/>
        </authorList>
    </citation>
    <scope>NUCLEOTIDE SEQUENCE [LARGE SCALE GENOMIC DNA]</scope>
    <source>
        <strain evidence="2 3">ATCC 27476</strain>
    </source>
</reference>
<dbReference type="Pfam" id="PF03621">
    <property type="entry name" value="MbtH"/>
    <property type="match status" value="1"/>
</dbReference>
<feature type="domain" description="MbtH-like" evidence="1">
    <location>
        <begin position="1"/>
        <end position="43"/>
    </location>
</feature>
<dbReference type="KEGG" id="svn:CP980_28975"/>
<evidence type="ECO:0000313" key="3">
    <source>
        <dbReference type="Proteomes" id="UP000325563"/>
    </source>
</evidence>
<name>A0A5J6JBG5_STRVI</name>
<keyword evidence="3" id="KW-1185">Reference proteome</keyword>